<keyword evidence="2" id="KW-0540">Nuclease</keyword>
<comment type="caution">
    <text evidence="2">The sequence shown here is derived from an EMBL/GenBank/DDBJ whole genome shotgun (WGS) entry which is preliminary data.</text>
</comment>
<dbReference type="AlphaFoldDB" id="A0AAV4JKK8"/>
<keyword evidence="3" id="KW-1185">Reference proteome</keyword>
<sequence length="155" mass="18727">MEKRRLATPNKVRHKEINKEIKRKCDQAKEKWLNEQCEEIEKELYKEPKAMYKRIQEITGRKASSKSGCIKSKDGSIIMEKDKKVERWSEYISELFDDDRNEDLSLQGIPEGPKRRSRKYNQEHENRESNWSRYDINRNDAGSRRYRTRHHNQNA</sequence>
<evidence type="ECO:0000256" key="1">
    <source>
        <dbReference type="SAM" id="MobiDB-lite"/>
    </source>
</evidence>
<dbReference type="Proteomes" id="UP000762676">
    <property type="component" value="Unassembled WGS sequence"/>
</dbReference>
<feature type="region of interest" description="Disordered" evidence="1">
    <location>
        <begin position="102"/>
        <end position="155"/>
    </location>
</feature>
<organism evidence="2 3">
    <name type="scientific">Elysia marginata</name>
    <dbReference type="NCBI Taxonomy" id="1093978"/>
    <lineage>
        <taxon>Eukaryota</taxon>
        <taxon>Metazoa</taxon>
        <taxon>Spiralia</taxon>
        <taxon>Lophotrochozoa</taxon>
        <taxon>Mollusca</taxon>
        <taxon>Gastropoda</taxon>
        <taxon>Heterobranchia</taxon>
        <taxon>Euthyneura</taxon>
        <taxon>Panpulmonata</taxon>
        <taxon>Sacoglossa</taxon>
        <taxon>Placobranchoidea</taxon>
        <taxon>Plakobranchidae</taxon>
        <taxon>Elysia</taxon>
    </lineage>
</organism>
<reference evidence="2 3" key="1">
    <citation type="journal article" date="2021" name="Elife">
        <title>Chloroplast acquisition without the gene transfer in kleptoplastic sea slugs, Plakobranchus ocellatus.</title>
        <authorList>
            <person name="Maeda T."/>
            <person name="Takahashi S."/>
            <person name="Yoshida T."/>
            <person name="Shimamura S."/>
            <person name="Takaki Y."/>
            <person name="Nagai Y."/>
            <person name="Toyoda A."/>
            <person name="Suzuki Y."/>
            <person name="Arimoto A."/>
            <person name="Ishii H."/>
            <person name="Satoh N."/>
            <person name="Nishiyama T."/>
            <person name="Hasebe M."/>
            <person name="Maruyama T."/>
            <person name="Minagawa J."/>
            <person name="Obokata J."/>
            <person name="Shigenobu S."/>
        </authorList>
    </citation>
    <scope>NUCLEOTIDE SEQUENCE [LARGE SCALE GENOMIC DNA]</scope>
</reference>
<keyword evidence="2" id="KW-0255">Endonuclease</keyword>
<feature type="compositionally biased region" description="Basic residues" evidence="1">
    <location>
        <begin position="144"/>
        <end position="155"/>
    </location>
</feature>
<evidence type="ECO:0000313" key="2">
    <source>
        <dbReference type="EMBL" id="GFS23264.1"/>
    </source>
</evidence>
<dbReference type="EMBL" id="BMAT01013936">
    <property type="protein sequence ID" value="GFS23264.1"/>
    <property type="molecule type" value="Genomic_DNA"/>
</dbReference>
<keyword evidence="2" id="KW-0378">Hydrolase</keyword>
<gene>
    <name evidence="2" type="ORF">ElyMa_006972600</name>
</gene>
<evidence type="ECO:0000313" key="3">
    <source>
        <dbReference type="Proteomes" id="UP000762676"/>
    </source>
</evidence>
<dbReference type="GO" id="GO:0004519">
    <property type="term" value="F:endonuclease activity"/>
    <property type="evidence" value="ECO:0007669"/>
    <property type="project" value="UniProtKB-KW"/>
</dbReference>
<protein>
    <submittedName>
        <fullName evidence="2">Endonuclease-reverse transcriptase</fullName>
    </submittedName>
</protein>
<proteinExistence type="predicted"/>
<feature type="compositionally biased region" description="Basic and acidic residues" evidence="1">
    <location>
        <begin position="120"/>
        <end position="143"/>
    </location>
</feature>
<accession>A0AAV4JKK8</accession>
<name>A0AAV4JKK8_9GAST</name>